<accession>A0ABW7N6S9</accession>
<dbReference type="SUPFAM" id="SSF49464">
    <property type="entry name" value="Carboxypeptidase regulatory domain-like"/>
    <property type="match status" value="1"/>
</dbReference>
<gene>
    <name evidence="1" type="ORF">ACHKAR_06255</name>
</gene>
<name>A0ABW7N6S9_9BACT</name>
<dbReference type="InterPro" id="IPR008969">
    <property type="entry name" value="CarboxyPept-like_regulatory"/>
</dbReference>
<proteinExistence type="predicted"/>
<evidence type="ECO:0000313" key="1">
    <source>
        <dbReference type="EMBL" id="MFH6983031.1"/>
    </source>
</evidence>
<sequence>MSLVLKTVAQDEHPVIGVLVDSATRQPVQFAHVTNYSTNQLTVTNAQGRFRIPASVGDTIVFSIVGYQTLGWIARQEWLDQEISLALPQDTLLLNDVIVQNIPTEEIFKRKILNYQPEDTSFWYHGMPLPVAKEDPMLNEKTIKNPLYMATHPLSAMYYNFSKQEKEKRKYHRVIQNEHREQRVYAKFSREWVHEVTALEGNELTDFIFYCDYSLDYLDKTPLYLIREDLLAKLTEFKRDQRG</sequence>
<evidence type="ECO:0000313" key="2">
    <source>
        <dbReference type="Proteomes" id="UP001610063"/>
    </source>
</evidence>
<comment type="caution">
    <text evidence="1">The sequence shown here is derived from an EMBL/GenBank/DDBJ whole genome shotgun (WGS) entry which is preliminary data.</text>
</comment>
<dbReference type="Proteomes" id="UP001610063">
    <property type="component" value="Unassembled WGS sequence"/>
</dbReference>
<reference evidence="1 2" key="1">
    <citation type="journal article" date="2013" name="Int. J. Syst. Evol. Microbiol.">
        <title>Marinoscillum luteum sp. nov., isolated from marine sediment.</title>
        <authorList>
            <person name="Cha I.T."/>
            <person name="Park S.J."/>
            <person name="Kim S.J."/>
            <person name="Kim J.G."/>
            <person name="Jung M.Y."/>
            <person name="Shin K.S."/>
            <person name="Kwon K.K."/>
            <person name="Yang S.H."/>
            <person name="Seo Y.S."/>
            <person name="Rhee S.K."/>
        </authorList>
    </citation>
    <scope>NUCLEOTIDE SEQUENCE [LARGE SCALE GENOMIC DNA]</scope>
    <source>
        <strain evidence="1 2">KCTC 23939</strain>
    </source>
</reference>
<keyword evidence="2" id="KW-1185">Reference proteome</keyword>
<dbReference type="EMBL" id="JBIPKE010000014">
    <property type="protein sequence ID" value="MFH6983031.1"/>
    <property type="molecule type" value="Genomic_DNA"/>
</dbReference>
<protein>
    <submittedName>
        <fullName evidence="1">Carboxypeptidase-like regulatory domain-containing protein</fullName>
    </submittedName>
</protein>
<organism evidence="1 2">
    <name type="scientific">Marinoscillum luteum</name>
    <dbReference type="NCBI Taxonomy" id="861051"/>
    <lineage>
        <taxon>Bacteria</taxon>
        <taxon>Pseudomonadati</taxon>
        <taxon>Bacteroidota</taxon>
        <taxon>Cytophagia</taxon>
        <taxon>Cytophagales</taxon>
        <taxon>Reichenbachiellaceae</taxon>
        <taxon>Marinoscillum</taxon>
    </lineage>
</organism>
<dbReference type="Pfam" id="PF13715">
    <property type="entry name" value="CarbopepD_reg_2"/>
    <property type="match status" value="1"/>
</dbReference>
<dbReference type="RefSeq" id="WP_395416622.1">
    <property type="nucleotide sequence ID" value="NZ_JBIPKE010000014.1"/>
</dbReference>